<accession>A0ABV9W5M5</accession>
<name>A0ABV9W5M5_9ACTN</name>
<dbReference type="InterPro" id="IPR011009">
    <property type="entry name" value="Kinase-like_dom_sf"/>
</dbReference>
<evidence type="ECO:0000313" key="2">
    <source>
        <dbReference type="Proteomes" id="UP001595912"/>
    </source>
</evidence>
<reference evidence="2" key="1">
    <citation type="journal article" date="2019" name="Int. J. Syst. Evol. Microbiol.">
        <title>The Global Catalogue of Microorganisms (GCM) 10K type strain sequencing project: providing services to taxonomists for standard genome sequencing and annotation.</title>
        <authorList>
            <consortium name="The Broad Institute Genomics Platform"/>
            <consortium name="The Broad Institute Genome Sequencing Center for Infectious Disease"/>
            <person name="Wu L."/>
            <person name="Ma J."/>
        </authorList>
    </citation>
    <scope>NUCLEOTIDE SEQUENCE [LARGE SCALE GENOMIC DNA]</scope>
    <source>
        <strain evidence="2">CGMCC 4.7152</strain>
    </source>
</reference>
<dbReference type="Proteomes" id="UP001595912">
    <property type="component" value="Unassembled WGS sequence"/>
</dbReference>
<protein>
    <submittedName>
        <fullName evidence="1">Serine/threonine protein phosphatase</fullName>
    </submittedName>
</protein>
<organism evidence="1 2">
    <name type="scientific">Dactylosporangium cerinum</name>
    <dbReference type="NCBI Taxonomy" id="1434730"/>
    <lineage>
        <taxon>Bacteria</taxon>
        <taxon>Bacillati</taxon>
        <taxon>Actinomycetota</taxon>
        <taxon>Actinomycetes</taxon>
        <taxon>Micromonosporales</taxon>
        <taxon>Micromonosporaceae</taxon>
        <taxon>Dactylosporangium</taxon>
    </lineage>
</organism>
<gene>
    <name evidence="1" type="ORF">ACFPIJ_36060</name>
</gene>
<evidence type="ECO:0000313" key="1">
    <source>
        <dbReference type="EMBL" id="MFC5003234.1"/>
    </source>
</evidence>
<sequence length="334" mass="36201">MPTDRSLRHDRVSAALAGRTDDELAALLQAAPAGAVGVGGGSSVIDVEGVPVFAKRIPITDRELAHPHSTANLFDVPVFCQYGMHSVAGPGFSAWRELAANLAVTEGVLAGEAECFALLHHWRVLPGRPPVADEHLDVDAVVAHFDGSRAVRTRFDELAAATSSLVLFLEFAPFALPDTLTDAVARAATIERQLFDIVGFLGTREILHMDGHFGNIRADDERIYLVDFGLATSPRFDLSAAERAFVERNRGHDADYAAMRLVNWLVTEVCEVPVGEGVAARNAYVDRFATGDIPQDVPPVVAEILARHSPAAARMNDFIWRLYGGDIHAEYSRT</sequence>
<proteinExistence type="predicted"/>
<dbReference type="RefSeq" id="WP_380122052.1">
    <property type="nucleotide sequence ID" value="NZ_JBHSIU010000046.1"/>
</dbReference>
<dbReference type="SUPFAM" id="SSF56112">
    <property type="entry name" value="Protein kinase-like (PK-like)"/>
    <property type="match status" value="1"/>
</dbReference>
<comment type="caution">
    <text evidence="1">The sequence shown here is derived from an EMBL/GenBank/DDBJ whole genome shotgun (WGS) entry which is preliminary data.</text>
</comment>
<dbReference type="EMBL" id="JBHSIU010000046">
    <property type="protein sequence ID" value="MFC5003234.1"/>
    <property type="molecule type" value="Genomic_DNA"/>
</dbReference>
<keyword evidence="2" id="KW-1185">Reference proteome</keyword>